<reference evidence="2" key="2">
    <citation type="submission" date="2015-01" db="EMBL/GenBank/DDBJ databases">
        <title>Evolutionary Origins and Diversification of the Mycorrhizal Mutualists.</title>
        <authorList>
            <consortium name="DOE Joint Genome Institute"/>
            <consortium name="Mycorrhizal Genomics Consortium"/>
            <person name="Kohler A."/>
            <person name="Kuo A."/>
            <person name="Nagy L.G."/>
            <person name="Floudas D."/>
            <person name="Copeland A."/>
            <person name="Barry K.W."/>
            <person name="Cichocki N."/>
            <person name="Veneault-Fourrey C."/>
            <person name="LaButti K."/>
            <person name="Lindquist E.A."/>
            <person name="Lipzen A."/>
            <person name="Lundell T."/>
            <person name="Morin E."/>
            <person name="Murat C."/>
            <person name="Riley R."/>
            <person name="Ohm R."/>
            <person name="Sun H."/>
            <person name="Tunlid A."/>
            <person name="Henrissat B."/>
            <person name="Grigoriev I.V."/>
            <person name="Hibbett D.S."/>
            <person name="Martin F."/>
        </authorList>
    </citation>
    <scope>NUCLEOTIDE SEQUENCE [LARGE SCALE GENOMIC DNA]</scope>
    <source>
        <strain evidence="2">LaAM-08-1</strain>
    </source>
</reference>
<dbReference type="EMBL" id="KN838544">
    <property type="protein sequence ID" value="KIK07929.1"/>
    <property type="molecule type" value="Genomic_DNA"/>
</dbReference>
<evidence type="ECO:0000313" key="1">
    <source>
        <dbReference type="EMBL" id="KIK07929.1"/>
    </source>
</evidence>
<dbReference type="HOGENOM" id="CLU_1578779_0_0_1"/>
<sequence>MPYITFEIWKSVIYHSRSISLHVGLVLRECRTAYHDQVCMSIAWRDMARKTNFTSQFYKNIVGEGPASLLLELYTQAAHSYRSVHSPVQKLYVHDVLIMERETPSLRSTCPRKVLSALIISWLSRLSRSNPRSHLRHSCFYEMVAKSFANGFSCRLVRSLHHDPQVFLP</sequence>
<name>A0A0C9Y271_9AGAR</name>
<dbReference type="Proteomes" id="UP000054477">
    <property type="component" value="Unassembled WGS sequence"/>
</dbReference>
<gene>
    <name evidence="1" type="ORF">K443DRAFT_603694</name>
</gene>
<evidence type="ECO:0000313" key="2">
    <source>
        <dbReference type="Proteomes" id="UP000054477"/>
    </source>
</evidence>
<proteinExistence type="predicted"/>
<dbReference type="AlphaFoldDB" id="A0A0C9Y271"/>
<organism evidence="1 2">
    <name type="scientific">Laccaria amethystina LaAM-08-1</name>
    <dbReference type="NCBI Taxonomy" id="1095629"/>
    <lineage>
        <taxon>Eukaryota</taxon>
        <taxon>Fungi</taxon>
        <taxon>Dikarya</taxon>
        <taxon>Basidiomycota</taxon>
        <taxon>Agaricomycotina</taxon>
        <taxon>Agaricomycetes</taxon>
        <taxon>Agaricomycetidae</taxon>
        <taxon>Agaricales</taxon>
        <taxon>Agaricineae</taxon>
        <taxon>Hydnangiaceae</taxon>
        <taxon>Laccaria</taxon>
    </lineage>
</organism>
<protein>
    <submittedName>
        <fullName evidence="1">Uncharacterized protein</fullName>
    </submittedName>
</protein>
<keyword evidence="2" id="KW-1185">Reference proteome</keyword>
<reference evidence="1 2" key="1">
    <citation type="submission" date="2014-04" db="EMBL/GenBank/DDBJ databases">
        <authorList>
            <consortium name="DOE Joint Genome Institute"/>
            <person name="Kuo A."/>
            <person name="Kohler A."/>
            <person name="Nagy L.G."/>
            <person name="Floudas D."/>
            <person name="Copeland A."/>
            <person name="Barry K.W."/>
            <person name="Cichocki N."/>
            <person name="Veneault-Fourrey C."/>
            <person name="LaButti K."/>
            <person name="Lindquist E.A."/>
            <person name="Lipzen A."/>
            <person name="Lundell T."/>
            <person name="Morin E."/>
            <person name="Murat C."/>
            <person name="Sun H."/>
            <person name="Tunlid A."/>
            <person name="Henrissat B."/>
            <person name="Grigoriev I.V."/>
            <person name="Hibbett D.S."/>
            <person name="Martin F."/>
            <person name="Nordberg H.P."/>
            <person name="Cantor M.N."/>
            <person name="Hua S.X."/>
        </authorList>
    </citation>
    <scope>NUCLEOTIDE SEQUENCE [LARGE SCALE GENOMIC DNA]</scope>
    <source>
        <strain evidence="1 2">LaAM-08-1</strain>
    </source>
</reference>
<accession>A0A0C9Y271</accession>